<protein>
    <submittedName>
        <fullName evidence="1">Glycosyl transferase</fullName>
    </submittedName>
</protein>
<proteinExistence type="predicted"/>
<evidence type="ECO:0000313" key="2">
    <source>
        <dbReference type="Proteomes" id="UP000013047"/>
    </source>
</evidence>
<organism evidence="1 2">
    <name type="scientific">Thauera phenylacetica B4P</name>
    <dbReference type="NCBI Taxonomy" id="1234382"/>
    <lineage>
        <taxon>Bacteria</taxon>
        <taxon>Pseudomonadati</taxon>
        <taxon>Pseudomonadota</taxon>
        <taxon>Betaproteobacteria</taxon>
        <taxon>Rhodocyclales</taxon>
        <taxon>Zoogloeaceae</taxon>
        <taxon>Thauera</taxon>
    </lineage>
</organism>
<comment type="caution">
    <text evidence="1">The sequence shown here is derived from an EMBL/GenBank/DDBJ whole genome shotgun (WGS) entry which is preliminary data.</text>
</comment>
<evidence type="ECO:0000313" key="1">
    <source>
        <dbReference type="EMBL" id="ENO98560.1"/>
    </source>
</evidence>
<accession>N6Z3T5</accession>
<dbReference type="AlphaFoldDB" id="N6Z3T5"/>
<name>N6Z3T5_9RHOO</name>
<sequence>MMVHSDVVKLNRDGHELGVWQPPIAGKADDLLAIAGGFGIHIGATGAYRRAVFERFGPLVEREAYEDLVLGFRARLLGKLAYIESPLVRYRIDTGLSRKQKPLERADRTKNRIRSLELKRAVYR</sequence>
<keyword evidence="1" id="KW-0808">Transferase</keyword>
<dbReference type="GO" id="GO:0016740">
    <property type="term" value="F:transferase activity"/>
    <property type="evidence" value="ECO:0007669"/>
    <property type="project" value="UniProtKB-KW"/>
</dbReference>
<keyword evidence="2" id="KW-1185">Reference proteome</keyword>
<dbReference type="EMBL" id="AMXF01000009">
    <property type="protein sequence ID" value="ENO98560.1"/>
    <property type="molecule type" value="Genomic_DNA"/>
</dbReference>
<gene>
    <name evidence="1" type="ORF">C667_03123</name>
</gene>
<dbReference type="SUPFAM" id="SSF53448">
    <property type="entry name" value="Nucleotide-diphospho-sugar transferases"/>
    <property type="match status" value="1"/>
</dbReference>
<dbReference type="InterPro" id="IPR029044">
    <property type="entry name" value="Nucleotide-diphossugar_trans"/>
</dbReference>
<dbReference type="Proteomes" id="UP000013047">
    <property type="component" value="Unassembled WGS sequence"/>
</dbReference>
<reference evidence="1 2" key="1">
    <citation type="submission" date="2012-09" db="EMBL/GenBank/DDBJ databases">
        <title>Draft Genome Sequences of 6 Strains from Genus Thauera.</title>
        <authorList>
            <person name="Liu B."/>
            <person name="Shapleigh J.P."/>
            <person name="Frostegard A.H."/>
        </authorList>
    </citation>
    <scope>NUCLEOTIDE SEQUENCE [LARGE SCALE GENOMIC DNA]</scope>
    <source>
        <strain evidence="1 2">B4P</strain>
    </source>
</reference>